<dbReference type="EMBL" id="DF237289">
    <property type="protein sequence ID" value="GAQ87240.1"/>
    <property type="molecule type" value="Genomic_DNA"/>
</dbReference>
<dbReference type="AlphaFoldDB" id="A0A1Y1I8H5"/>
<name>A0A1Y1I8H5_KLENI</name>
<dbReference type="Pfam" id="PF03422">
    <property type="entry name" value="CBM_6"/>
    <property type="match status" value="2"/>
</dbReference>
<dbReference type="InterPro" id="IPR021720">
    <property type="entry name" value="Malectin_dom"/>
</dbReference>
<sequence>MAPSNITRKMRPASCTVCWMLVLQLVSSVAAVNISLPTDPLASLLAWPLPGTVFTWGDTVNYRVDQASCSGATISAYETAGSNLSIGLTTLSPCNGTVDTPLAPLNSGRYNFVIKVVGSSNVTSAAKDTSTDSISYAVLNPSVWEAENTDALNGTTLKNQTTLDVSGGLDLAGITNGTSVRYDGWNLYNIDSITVRASSGMATPLQSLGSFEVRVNSPTGRRIARGDIAGTGNWSTYRDFTVGVFDTNQYFILDFGVPTTVSKLLLNSTGSPGDYPRSYIIFVSDDGRNFGSDSVLSGKGDSSLVTITFPAPVTTRFIKIVQAGASEYQWWSIHEMYALDGQGALLDRSGWAASASSSGSQLTESMAFDGNLTSKWGSGETQRSGVVSLHFVFLAKGTPLPATELFRINRITFGGQGIAVNPKPQTGNFTLPYTFNVNTSSVAVFTDPLAVFSNSSAAAPTSIGVANATAAAITMLPNGTANGTMAGAITMLPNGTANGTTAGAITVLPNSAPNGTAGNASIAINCGSGLDLTLSDGTVFAADNYFVGGMMLTNLLTFTGTADQALYQKERYGAANFSYQIPVPSGSYVVSIFEAETVFNASLKRVFDVFINGREEISALDVFNATGGNHRALVLTRTTSVTTGLLNVLFSPLVGEAKVSGLSVAPYVPGKNVTVLPGRLEAENYRAGGQGIGYSDFSKGNAFGDDARLNNCTNGDDVDVGAALDVVPGKGVEAGCMVGMILPHEWLQYDVTFATAGLYSITFRTASNSTNPKQAHLEVDGADITGPVVFPAMGSWQIFSDSTVVTKTVISAGPHLVRLVFDSGDVNFNYIDFKLQL</sequence>
<evidence type="ECO:0000256" key="1">
    <source>
        <dbReference type="ARBA" id="ARBA00022729"/>
    </source>
</evidence>
<feature type="domain" description="CBM6" evidence="4">
    <location>
        <begin position="142"/>
        <end position="283"/>
    </location>
</feature>
<dbReference type="InterPro" id="IPR006584">
    <property type="entry name" value="Cellulose-bd_IV"/>
</dbReference>
<dbReference type="PROSITE" id="PS51175">
    <property type="entry name" value="CBM6"/>
    <property type="match status" value="2"/>
</dbReference>
<feature type="chain" id="PRO_5012598334" evidence="2">
    <location>
        <begin position="32"/>
        <end position="837"/>
    </location>
</feature>
<accession>A0A1Y1I8H5</accession>
<feature type="signal peptide" evidence="2">
    <location>
        <begin position="1"/>
        <end position="31"/>
    </location>
</feature>
<evidence type="ECO:0000256" key="2">
    <source>
        <dbReference type="SAM" id="SignalP"/>
    </source>
</evidence>
<dbReference type="Gene3D" id="2.60.120.260">
    <property type="entry name" value="Galactose-binding domain-like"/>
    <property type="match status" value="2"/>
</dbReference>
<evidence type="ECO:0000313" key="6">
    <source>
        <dbReference type="Proteomes" id="UP000054558"/>
    </source>
</evidence>
<dbReference type="CDD" id="cd04084">
    <property type="entry name" value="CBM6_xylanase-like"/>
    <property type="match status" value="1"/>
</dbReference>
<feature type="domain" description="CBM6" evidence="4">
    <location>
        <begin position="707"/>
        <end position="834"/>
    </location>
</feature>
<evidence type="ECO:0000259" key="3">
    <source>
        <dbReference type="PROSITE" id="PS50022"/>
    </source>
</evidence>
<dbReference type="SMART" id="SM00606">
    <property type="entry name" value="CBD_IV"/>
    <property type="match status" value="2"/>
</dbReference>
<gene>
    <name evidence="5" type="ORF">KFL_003400130</name>
</gene>
<dbReference type="InterPro" id="IPR000421">
    <property type="entry name" value="FA58C"/>
</dbReference>
<dbReference type="InterPro" id="IPR005084">
    <property type="entry name" value="CBM6"/>
</dbReference>
<dbReference type="SUPFAM" id="SSF49785">
    <property type="entry name" value="Galactose-binding domain-like"/>
    <property type="match status" value="3"/>
</dbReference>
<dbReference type="CDD" id="cd04080">
    <property type="entry name" value="CBM6_cellulase-like"/>
    <property type="match status" value="1"/>
</dbReference>
<dbReference type="PANTHER" id="PTHR40469">
    <property type="entry name" value="SECRETED GLYCOSYL HYDROLASE"/>
    <property type="match status" value="1"/>
</dbReference>
<dbReference type="STRING" id="105231.A0A1Y1I8H5"/>
<protein>
    <submittedName>
        <fullName evidence="5">Galactose-binding domain-like superfamily protein</fullName>
    </submittedName>
</protein>
<keyword evidence="1 2" id="KW-0732">Signal</keyword>
<organism evidence="5 6">
    <name type="scientific">Klebsormidium nitens</name>
    <name type="common">Green alga</name>
    <name type="synonym">Ulothrix nitens</name>
    <dbReference type="NCBI Taxonomy" id="105231"/>
    <lineage>
        <taxon>Eukaryota</taxon>
        <taxon>Viridiplantae</taxon>
        <taxon>Streptophyta</taxon>
        <taxon>Klebsormidiophyceae</taxon>
        <taxon>Klebsormidiales</taxon>
        <taxon>Klebsormidiaceae</taxon>
        <taxon>Klebsormidium</taxon>
    </lineage>
</organism>
<dbReference type="Proteomes" id="UP000054558">
    <property type="component" value="Unassembled WGS sequence"/>
</dbReference>
<dbReference type="OrthoDB" id="10013439at2759"/>
<reference evidence="5 6" key="1">
    <citation type="journal article" date="2014" name="Nat. Commun.">
        <title>Klebsormidium flaccidum genome reveals primary factors for plant terrestrial adaptation.</title>
        <authorList>
            <person name="Hori K."/>
            <person name="Maruyama F."/>
            <person name="Fujisawa T."/>
            <person name="Togashi T."/>
            <person name="Yamamoto N."/>
            <person name="Seo M."/>
            <person name="Sato S."/>
            <person name="Yamada T."/>
            <person name="Mori H."/>
            <person name="Tajima N."/>
            <person name="Moriyama T."/>
            <person name="Ikeuchi M."/>
            <person name="Watanabe M."/>
            <person name="Wada H."/>
            <person name="Kobayashi K."/>
            <person name="Saito M."/>
            <person name="Masuda T."/>
            <person name="Sasaki-Sekimoto Y."/>
            <person name="Mashiguchi K."/>
            <person name="Awai K."/>
            <person name="Shimojima M."/>
            <person name="Masuda S."/>
            <person name="Iwai M."/>
            <person name="Nobusawa T."/>
            <person name="Narise T."/>
            <person name="Kondo S."/>
            <person name="Saito H."/>
            <person name="Sato R."/>
            <person name="Murakawa M."/>
            <person name="Ihara Y."/>
            <person name="Oshima-Yamada Y."/>
            <person name="Ohtaka K."/>
            <person name="Satoh M."/>
            <person name="Sonobe K."/>
            <person name="Ishii M."/>
            <person name="Ohtani R."/>
            <person name="Kanamori-Sato M."/>
            <person name="Honoki R."/>
            <person name="Miyazaki D."/>
            <person name="Mochizuki H."/>
            <person name="Umetsu J."/>
            <person name="Higashi K."/>
            <person name="Shibata D."/>
            <person name="Kamiya Y."/>
            <person name="Sato N."/>
            <person name="Nakamura Y."/>
            <person name="Tabata S."/>
            <person name="Ida S."/>
            <person name="Kurokawa K."/>
            <person name="Ohta H."/>
        </authorList>
    </citation>
    <scope>NUCLEOTIDE SEQUENCE [LARGE SCALE GENOMIC DNA]</scope>
    <source>
        <strain evidence="5 6">NIES-2285</strain>
    </source>
</reference>
<feature type="domain" description="F5/8 type C" evidence="3">
    <location>
        <begin position="190"/>
        <end position="344"/>
    </location>
</feature>
<dbReference type="Gene3D" id="2.60.120.430">
    <property type="entry name" value="Galactose-binding lectin"/>
    <property type="match status" value="1"/>
</dbReference>
<evidence type="ECO:0000259" key="4">
    <source>
        <dbReference type="PROSITE" id="PS51175"/>
    </source>
</evidence>
<dbReference type="GO" id="GO:0030246">
    <property type="term" value="F:carbohydrate binding"/>
    <property type="evidence" value="ECO:0007669"/>
    <property type="project" value="InterPro"/>
</dbReference>
<keyword evidence="6" id="KW-1185">Reference proteome</keyword>
<dbReference type="InterPro" id="IPR008979">
    <property type="entry name" value="Galactose-bd-like_sf"/>
</dbReference>
<proteinExistence type="predicted"/>
<dbReference type="PROSITE" id="PS50022">
    <property type="entry name" value="FA58C_3"/>
    <property type="match status" value="1"/>
</dbReference>
<dbReference type="Pfam" id="PF11721">
    <property type="entry name" value="Malectin"/>
    <property type="match status" value="1"/>
</dbReference>
<evidence type="ECO:0000313" key="5">
    <source>
        <dbReference type="EMBL" id="GAQ87240.1"/>
    </source>
</evidence>
<dbReference type="PANTHER" id="PTHR40469:SF2">
    <property type="entry name" value="GALACTOSE-BINDING DOMAIN-LIKE SUPERFAMILY PROTEIN"/>
    <property type="match status" value="1"/>
</dbReference>